<dbReference type="RefSeq" id="WP_380011350.1">
    <property type="nucleotide sequence ID" value="NZ_JBHLYR010000045.1"/>
</dbReference>
<feature type="chain" id="PRO_5045336699" evidence="1">
    <location>
        <begin position="23"/>
        <end position="331"/>
    </location>
</feature>
<evidence type="ECO:0000313" key="2">
    <source>
        <dbReference type="EMBL" id="MFB9993131.1"/>
    </source>
</evidence>
<name>A0ABV6B2P2_9DEIO</name>
<protein>
    <submittedName>
        <fullName evidence="2">DUF3103 family protein</fullName>
    </submittedName>
</protein>
<gene>
    <name evidence="2" type="ORF">ACFFLM_14255</name>
</gene>
<evidence type="ECO:0000256" key="1">
    <source>
        <dbReference type="SAM" id="SignalP"/>
    </source>
</evidence>
<proteinExistence type="predicted"/>
<sequence>MTLSSRFLPLTLSLPLLFTACGQPNTPVPAANTAAPTGTQAQTNTALHTLARQLAGTVTNPGVRTLIAQQAALEFDGDTEVLYSTLASQSTGTGTFAQALSSGLGAQSLNTLATQIPRLNIAVRGGTWDAARISPLVAVAPEGGDEYAPVIAYDAQGNVHQLDSRAAPHQPVIVVGVNERVDDQGALLSQSRPAAPGSTSTLAAQGCYAVKLVRLDLYDDMEPWTKGKAEIWVAVKGPGIGWHGQLRMVTEPGDYLDAIQSFGCTDGDVRFYWYEKDGTNLDFNISVDGYSFGIKIDDGDDFLGSITMRKSLFEGTTVNERNLGNLKQYTH</sequence>
<dbReference type="InterPro" id="IPR021452">
    <property type="entry name" value="DUF3103"/>
</dbReference>
<dbReference type="EMBL" id="JBHLYR010000045">
    <property type="protein sequence ID" value="MFB9993131.1"/>
    <property type="molecule type" value="Genomic_DNA"/>
</dbReference>
<accession>A0ABV6B2P2</accession>
<evidence type="ECO:0000313" key="3">
    <source>
        <dbReference type="Proteomes" id="UP001589733"/>
    </source>
</evidence>
<reference evidence="2 3" key="1">
    <citation type="submission" date="2024-09" db="EMBL/GenBank/DDBJ databases">
        <authorList>
            <person name="Sun Q."/>
            <person name="Mori K."/>
        </authorList>
    </citation>
    <scope>NUCLEOTIDE SEQUENCE [LARGE SCALE GENOMIC DNA]</scope>
    <source>
        <strain evidence="2 3">JCM 13503</strain>
    </source>
</reference>
<comment type="caution">
    <text evidence="2">The sequence shown here is derived from an EMBL/GenBank/DDBJ whole genome shotgun (WGS) entry which is preliminary data.</text>
</comment>
<dbReference type="Pfam" id="PF11301">
    <property type="entry name" value="DUF3103"/>
    <property type="match status" value="1"/>
</dbReference>
<keyword evidence="1" id="KW-0732">Signal</keyword>
<feature type="signal peptide" evidence="1">
    <location>
        <begin position="1"/>
        <end position="22"/>
    </location>
</feature>
<keyword evidence="3" id="KW-1185">Reference proteome</keyword>
<dbReference type="PROSITE" id="PS51257">
    <property type="entry name" value="PROKAR_LIPOPROTEIN"/>
    <property type="match status" value="1"/>
</dbReference>
<organism evidence="2 3">
    <name type="scientific">Deinococcus oregonensis</name>
    <dbReference type="NCBI Taxonomy" id="1805970"/>
    <lineage>
        <taxon>Bacteria</taxon>
        <taxon>Thermotogati</taxon>
        <taxon>Deinococcota</taxon>
        <taxon>Deinococci</taxon>
        <taxon>Deinococcales</taxon>
        <taxon>Deinococcaceae</taxon>
        <taxon>Deinococcus</taxon>
    </lineage>
</organism>
<dbReference type="Proteomes" id="UP001589733">
    <property type="component" value="Unassembled WGS sequence"/>
</dbReference>